<evidence type="ECO:0000256" key="1">
    <source>
        <dbReference type="SAM" id="Phobius"/>
    </source>
</evidence>
<keyword evidence="1" id="KW-0812">Transmembrane</keyword>
<dbReference type="AlphaFoldDB" id="A0A4V1XC26"/>
<sequence length="103" mass="11668">MKEPPNYDEGPEPKKLSKGVQVVRNLANFCLRNWLIFGFGFATLMAYLFPHVAAKGGAIRSEYSILYGAVALIFLINAMQLSPEKLREHAPWPKELKLKVYQS</sequence>
<dbReference type="InterPro" id="IPR038770">
    <property type="entry name" value="Na+/solute_symporter_sf"/>
</dbReference>
<proteinExistence type="predicted"/>
<accession>A0A4V1XC26</accession>
<dbReference type="STRING" id="155417.A0A4V1XC26"/>
<feature type="transmembrane region" description="Helical" evidence="1">
    <location>
        <begin position="65"/>
        <end position="82"/>
    </location>
</feature>
<evidence type="ECO:0000313" key="3">
    <source>
        <dbReference type="Proteomes" id="UP000293360"/>
    </source>
</evidence>
<dbReference type="Proteomes" id="UP000293360">
    <property type="component" value="Unassembled WGS sequence"/>
</dbReference>
<comment type="caution">
    <text evidence="2">The sequence shown here is derived from an EMBL/GenBank/DDBJ whole genome shotgun (WGS) entry which is preliminary data.</text>
</comment>
<dbReference type="OrthoDB" id="188035at2759"/>
<keyword evidence="3" id="KW-1185">Reference proteome</keyword>
<gene>
    <name evidence="2" type="ORF">DL764_002013</name>
</gene>
<dbReference type="EMBL" id="QJNU01000068">
    <property type="protein sequence ID" value="RYP08279.1"/>
    <property type="molecule type" value="Genomic_DNA"/>
</dbReference>
<feature type="transmembrane region" description="Helical" evidence="1">
    <location>
        <begin position="34"/>
        <end position="53"/>
    </location>
</feature>
<keyword evidence="1" id="KW-1133">Transmembrane helix</keyword>
<dbReference type="Pfam" id="PF13593">
    <property type="entry name" value="SBF_like"/>
    <property type="match status" value="1"/>
</dbReference>
<keyword evidence="1" id="KW-0472">Membrane</keyword>
<reference evidence="2 3" key="1">
    <citation type="submission" date="2018-06" db="EMBL/GenBank/DDBJ databases">
        <title>Complete Genomes of Monosporascus.</title>
        <authorList>
            <person name="Robinson A.J."/>
            <person name="Natvig D.O."/>
        </authorList>
    </citation>
    <scope>NUCLEOTIDE SEQUENCE [LARGE SCALE GENOMIC DNA]</scope>
    <source>
        <strain evidence="2 3">CBS 110550</strain>
    </source>
</reference>
<protein>
    <submittedName>
        <fullName evidence="2">Uncharacterized protein</fullName>
    </submittedName>
</protein>
<dbReference type="Gene3D" id="1.20.1530.20">
    <property type="match status" value="1"/>
</dbReference>
<evidence type="ECO:0000313" key="2">
    <source>
        <dbReference type="EMBL" id="RYP08279.1"/>
    </source>
</evidence>
<dbReference type="InterPro" id="IPR016833">
    <property type="entry name" value="Put_Na-Bile_cotransptr"/>
</dbReference>
<organism evidence="2 3">
    <name type="scientific">Monosporascus ibericus</name>
    <dbReference type="NCBI Taxonomy" id="155417"/>
    <lineage>
        <taxon>Eukaryota</taxon>
        <taxon>Fungi</taxon>
        <taxon>Dikarya</taxon>
        <taxon>Ascomycota</taxon>
        <taxon>Pezizomycotina</taxon>
        <taxon>Sordariomycetes</taxon>
        <taxon>Xylariomycetidae</taxon>
        <taxon>Xylariales</taxon>
        <taxon>Xylariales incertae sedis</taxon>
        <taxon>Monosporascus</taxon>
    </lineage>
</organism>
<name>A0A4V1XC26_9PEZI</name>